<evidence type="ECO:0008006" key="3">
    <source>
        <dbReference type="Google" id="ProtNLM"/>
    </source>
</evidence>
<comment type="caution">
    <text evidence="1">The sequence shown here is derived from an EMBL/GenBank/DDBJ whole genome shotgun (WGS) entry which is preliminary data.</text>
</comment>
<evidence type="ECO:0000313" key="1">
    <source>
        <dbReference type="EMBL" id="MDT0633131.1"/>
    </source>
</evidence>
<dbReference type="EMBL" id="JAVRHT010000054">
    <property type="protein sequence ID" value="MDT0633131.1"/>
    <property type="molecule type" value="Genomic_DNA"/>
</dbReference>
<dbReference type="RefSeq" id="WP_311665726.1">
    <property type="nucleotide sequence ID" value="NZ_JAVRHT010000054.1"/>
</dbReference>
<accession>A0ABU3BV10</accession>
<protein>
    <recommendedName>
        <fullName evidence="3">TIGR02453 family protein</fullName>
    </recommendedName>
</protein>
<reference evidence="1 2" key="1">
    <citation type="submission" date="2023-09" db="EMBL/GenBank/DDBJ databases">
        <authorList>
            <person name="Rey-Velasco X."/>
        </authorList>
    </citation>
    <scope>NUCLEOTIDE SEQUENCE [LARGE SCALE GENOMIC DNA]</scope>
    <source>
        <strain evidence="1 2">F394</strain>
    </source>
</reference>
<sequence>MTPDAAPPSAFDAAVPFRRPAPLSLTFEGFPDEAFEALERLRAEPHIGRYREEKEVLDRAVTAPFKRYRDDLAVNWVLPNGLPFETERNVFSRILKNDFGRGGSHSHLWMSFYRTGRKRLADVQLSHAVHPDAFRWGIYVGEYAGEVFRAARSRMEAQPAEALALVNALIGRGYRLAFAPHVTKPEGHPEHDEPLDALPDGLLKAKGIWLMRRIPRAEAQALGPDLVGAAIDAQEELWPLYRFWTGAGGDG</sequence>
<evidence type="ECO:0000313" key="2">
    <source>
        <dbReference type="Proteomes" id="UP001267426"/>
    </source>
</evidence>
<keyword evidence="2" id="KW-1185">Reference proteome</keyword>
<organism evidence="1 2">
    <name type="scientific">Rubrivirga litoralis</name>
    <dbReference type="NCBI Taxonomy" id="3075598"/>
    <lineage>
        <taxon>Bacteria</taxon>
        <taxon>Pseudomonadati</taxon>
        <taxon>Rhodothermota</taxon>
        <taxon>Rhodothermia</taxon>
        <taxon>Rhodothermales</taxon>
        <taxon>Rubricoccaceae</taxon>
        <taxon>Rubrivirga</taxon>
    </lineage>
</organism>
<dbReference type="Proteomes" id="UP001267426">
    <property type="component" value="Unassembled WGS sequence"/>
</dbReference>
<name>A0ABU3BV10_9BACT</name>
<proteinExistence type="predicted"/>
<gene>
    <name evidence="1" type="ORF">RM540_15355</name>
</gene>